<accession>A0ABP3U3C6</accession>
<reference evidence="2" key="1">
    <citation type="journal article" date="2019" name="Int. J. Syst. Evol. Microbiol.">
        <title>The Global Catalogue of Microorganisms (GCM) 10K type strain sequencing project: providing services to taxonomists for standard genome sequencing and annotation.</title>
        <authorList>
            <consortium name="The Broad Institute Genomics Platform"/>
            <consortium name="The Broad Institute Genome Sequencing Center for Infectious Disease"/>
            <person name="Wu L."/>
            <person name="Ma J."/>
        </authorList>
    </citation>
    <scope>NUCLEOTIDE SEQUENCE [LARGE SCALE GENOMIC DNA]</scope>
    <source>
        <strain evidence="2">JCM 15974</strain>
    </source>
</reference>
<proteinExistence type="predicted"/>
<sequence>MNKLEILKNNAKRIVDNVSDNPQGRYQLRYEFYQKYGDPIIKGKEGLGNSELAFIKWEINRGTLDPMDSTPSGSPWWRAVNSHFLYLATLAQLIKESGETFEDLPVPVTFWLDYIQTPNECTWYRAHNSSIISGYKEADAIAFQENIYEQYFVNIVLYRLLYAQSMVEGVSFGILGKIFGNPRGCAVSLITDIEAFYPSHYPLSREDIKYVTHKAHNFFGIVETIFDKIFILPHLDELYEEAAQWNKSPIVTKFIENGKPIYPISKNELNETHFNDKLTTKKIHIPKN</sequence>
<evidence type="ECO:0000313" key="1">
    <source>
        <dbReference type="EMBL" id="GAA0721193.1"/>
    </source>
</evidence>
<protein>
    <submittedName>
        <fullName evidence="1">Uncharacterized protein</fullName>
    </submittedName>
</protein>
<dbReference type="Proteomes" id="UP001501758">
    <property type="component" value="Unassembled WGS sequence"/>
</dbReference>
<organism evidence="1 2">
    <name type="scientific">Aquimarina litoralis</name>
    <dbReference type="NCBI Taxonomy" id="584605"/>
    <lineage>
        <taxon>Bacteria</taxon>
        <taxon>Pseudomonadati</taxon>
        <taxon>Bacteroidota</taxon>
        <taxon>Flavobacteriia</taxon>
        <taxon>Flavobacteriales</taxon>
        <taxon>Flavobacteriaceae</taxon>
        <taxon>Aquimarina</taxon>
    </lineage>
</organism>
<comment type="caution">
    <text evidence="1">The sequence shown here is derived from an EMBL/GenBank/DDBJ whole genome shotgun (WGS) entry which is preliminary data.</text>
</comment>
<name>A0ABP3U3C6_9FLAO</name>
<keyword evidence="2" id="KW-1185">Reference proteome</keyword>
<dbReference type="EMBL" id="BAAAGE010000002">
    <property type="protein sequence ID" value="GAA0721193.1"/>
    <property type="molecule type" value="Genomic_DNA"/>
</dbReference>
<gene>
    <name evidence="1" type="ORF">GCM10009430_22190</name>
</gene>
<evidence type="ECO:0000313" key="2">
    <source>
        <dbReference type="Proteomes" id="UP001501758"/>
    </source>
</evidence>
<dbReference type="RefSeq" id="WP_343912379.1">
    <property type="nucleotide sequence ID" value="NZ_BAAAGE010000002.1"/>
</dbReference>